<sequence length="166" mass="17337">MTDVDDGRAAVPEDGAQSAAAEGVQASGDQLAHLTERVEDLTRVVVRQAQTLDQLVDADRARASGPDLPLLVELFSIFIDADSCARSGDAAFAAISGSLERLITGRGGTVITPSVGDPFEVSTMEAVDVRPVEGDTEPRTVADPIRPGLLVGPRSVRPAMVVVFGE</sequence>
<dbReference type="Proteomes" id="UP001059836">
    <property type="component" value="Chromosome"/>
</dbReference>
<organism evidence="3 4">
    <name type="scientific">Gordonia pseudamarae</name>
    <dbReference type="NCBI Taxonomy" id="2831662"/>
    <lineage>
        <taxon>Bacteria</taxon>
        <taxon>Bacillati</taxon>
        <taxon>Actinomycetota</taxon>
        <taxon>Actinomycetes</taxon>
        <taxon>Mycobacteriales</taxon>
        <taxon>Gordoniaceae</taxon>
        <taxon>Gordonia</taxon>
    </lineage>
</organism>
<reference evidence="3" key="1">
    <citation type="journal article" date="2021" name="Nat. Microbiol.">
        <title>Cocultivation of an ultrasmall environmental parasitic bacterium with lytic ability against bacteria associated with wastewater foams.</title>
        <authorList>
            <person name="Batinovic S."/>
            <person name="Rose J.J.A."/>
            <person name="Ratcliffe J."/>
            <person name="Seviour R.J."/>
            <person name="Petrovski S."/>
        </authorList>
    </citation>
    <scope>NUCLEOTIDE SEQUENCE</scope>
    <source>
        <strain evidence="3">CON9</strain>
    </source>
</reference>
<feature type="region of interest" description="Disordered" evidence="2">
    <location>
        <begin position="1"/>
        <end position="24"/>
    </location>
</feature>
<dbReference type="InterPro" id="IPR000740">
    <property type="entry name" value="GrpE"/>
</dbReference>
<name>A0ABX6ID21_9ACTN</name>
<dbReference type="RefSeq" id="WP_213246196.1">
    <property type="nucleotide sequence ID" value="NZ_CP045806.1"/>
</dbReference>
<gene>
    <name evidence="3" type="primary">grpE</name>
    <name evidence="3" type="ORF">GII31_01640</name>
</gene>
<dbReference type="SUPFAM" id="SSF51064">
    <property type="entry name" value="Head domain of nucleotide exchange factor GrpE"/>
    <property type="match status" value="1"/>
</dbReference>
<dbReference type="EMBL" id="CP045809">
    <property type="protein sequence ID" value="QHN33795.1"/>
    <property type="molecule type" value="Genomic_DNA"/>
</dbReference>
<accession>A0ABX6ID21</accession>
<protein>
    <submittedName>
        <fullName evidence="3">Nucleotide exchange factor GrpE</fullName>
    </submittedName>
</protein>
<dbReference type="InterPro" id="IPR009012">
    <property type="entry name" value="GrpE_head"/>
</dbReference>
<keyword evidence="1" id="KW-0143">Chaperone</keyword>
<dbReference type="Pfam" id="PF01025">
    <property type="entry name" value="GrpE"/>
    <property type="match status" value="1"/>
</dbReference>
<proteinExistence type="predicted"/>
<dbReference type="Gene3D" id="2.30.22.10">
    <property type="entry name" value="Head domain of nucleotide exchange factor GrpE"/>
    <property type="match status" value="1"/>
</dbReference>
<keyword evidence="4" id="KW-1185">Reference proteome</keyword>
<evidence type="ECO:0000313" key="4">
    <source>
        <dbReference type="Proteomes" id="UP001059836"/>
    </source>
</evidence>
<evidence type="ECO:0000256" key="1">
    <source>
        <dbReference type="ARBA" id="ARBA00023186"/>
    </source>
</evidence>
<evidence type="ECO:0000256" key="2">
    <source>
        <dbReference type="SAM" id="MobiDB-lite"/>
    </source>
</evidence>
<evidence type="ECO:0000313" key="3">
    <source>
        <dbReference type="EMBL" id="QHN33795.1"/>
    </source>
</evidence>